<feature type="domain" description="Glucose-methanol-choline oxidoreductase N-terminal" evidence="3">
    <location>
        <begin position="79"/>
        <end position="381"/>
    </location>
</feature>
<evidence type="ECO:0000313" key="5">
    <source>
        <dbReference type="EMBL" id="KAF7993306.1"/>
    </source>
</evidence>
<dbReference type="AlphaFoldDB" id="A0A834XWE3"/>
<evidence type="ECO:0000256" key="1">
    <source>
        <dbReference type="ARBA" id="ARBA00010790"/>
    </source>
</evidence>
<dbReference type="InterPro" id="IPR012132">
    <property type="entry name" value="GMC_OxRdtase"/>
</dbReference>
<dbReference type="PANTHER" id="PTHR11552:SF217">
    <property type="entry name" value="GLUCOSE DEHYDROGENASE [FAD, QUINONE]"/>
    <property type="match status" value="1"/>
</dbReference>
<feature type="domain" description="Glucose-methanol-choline oxidoreductase C-terminal" evidence="4">
    <location>
        <begin position="481"/>
        <end position="621"/>
    </location>
</feature>
<evidence type="ECO:0000313" key="6">
    <source>
        <dbReference type="Proteomes" id="UP000639338"/>
    </source>
</evidence>
<comment type="caution">
    <text evidence="5">The sequence shown here is derived from an EMBL/GenBank/DDBJ whole genome shotgun (WGS) entry which is preliminary data.</text>
</comment>
<reference evidence="5 6" key="1">
    <citation type="submission" date="2020-08" db="EMBL/GenBank/DDBJ databases">
        <title>Aphidius gifuensis genome sequencing and assembly.</title>
        <authorList>
            <person name="Du Z."/>
        </authorList>
    </citation>
    <scope>NUCLEOTIDE SEQUENCE [LARGE SCALE GENOMIC DNA]</scope>
    <source>
        <strain evidence="5">YNYX2018</strain>
        <tissue evidence="5">Adults</tissue>
    </source>
</reference>
<keyword evidence="2" id="KW-0285">Flavoprotein</keyword>
<gene>
    <name evidence="5" type="ORF">HCN44_006366</name>
</gene>
<comment type="cofactor">
    <cofactor evidence="2">
        <name>FAD</name>
        <dbReference type="ChEBI" id="CHEBI:57692"/>
    </cofactor>
</comment>
<dbReference type="Gene3D" id="3.50.50.60">
    <property type="entry name" value="FAD/NAD(P)-binding domain"/>
    <property type="match status" value="1"/>
</dbReference>
<evidence type="ECO:0000256" key="2">
    <source>
        <dbReference type="PIRSR" id="PIRSR000137-2"/>
    </source>
</evidence>
<proteinExistence type="inferred from homology"/>
<evidence type="ECO:0000259" key="3">
    <source>
        <dbReference type="Pfam" id="PF00732"/>
    </source>
</evidence>
<name>A0A834XWE3_APHGI</name>
<dbReference type="Proteomes" id="UP000639338">
    <property type="component" value="Unassembled WGS sequence"/>
</dbReference>
<dbReference type="InterPro" id="IPR036188">
    <property type="entry name" value="FAD/NAD-bd_sf"/>
</dbReference>
<dbReference type="PIRSF" id="PIRSF000137">
    <property type="entry name" value="Alcohol_oxidase"/>
    <property type="match status" value="1"/>
</dbReference>
<dbReference type="Gene3D" id="3.30.560.10">
    <property type="entry name" value="Glucose Oxidase, domain 3"/>
    <property type="match status" value="1"/>
</dbReference>
<protein>
    <submittedName>
        <fullName evidence="5">Uncharacterized protein</fullName>
    </submittedName>
</protein>
<dbReference type="SUPFAM" id="SSF51905">
    <property type="entry name" value="FAD/NAD(P)-binding domain"/>
    <property type="match status" value="1"/>
</dbReference>
<accession>A0A834XWE3</accession>
<dbReference type="SUPFAM" id="SSF54373">
    <property type="entry name" value="FAD-linked reductases, C-terminal domain"/>
    <property type="match status" value="1"/>
</dbReference>
<keyword evidence="2" id="KW-0274">FAD</keyword>
<comment type="similarity">
    <text evidence="1">Belongs to the GMC oxidoreductase family.</text>
</comment>
<sequence length="635" mass="70816">MNLSEIHYDMPEMSSSLACDMMNRNGHQCHFQDTRFIESTCKNFSAFMLMLQTTMMASCEISDSCRRAETNDIDENEKFDFIIVGAGVAGPVIARRLADREPWWKVLLIEAGPSEPTMTSFPGFAFNAVNSSLDWNYKTEPTQPHPTACLETNGICTWPRGKMISGTGGLYGMMYVRGHPEIYNRWSQNGNTGWSYDEIEHYFDRAENTEYPGMTSESNFSRTNGDGLLKINYFNYRPPFTKYLLNAAAELGYKTSGLKGNKQTGFMIAPMITEGGQRGTTSRFYLRPIAHKKHLKILKNAYVTKLIKCQWDDSVIGVELIDNKGIKKIIKADKEVILTAGAIGSARILLSSGIGPKNDLEKLGITVWKNLPVGKNLHNHVSVGIKMSINDSYYETITKKSVKEYIADRSGPLASTGLTQVTAFLESNYTTPGVPDIQVFFDGFSSTCPKLGLEKECHNGQVGICPMRREIVARPTTVIVKSKGLLKLRSNNPLEPPLIYPNYFTDEQDLKVLLEGIKKVIQLTKTASMKAWDLRLETPTVPQCSNHYFGSDAYWHCLIRVQTGPENHQSGTCKMGPEFESDSVVDPKLRVIGVSKLRVADASIFPSVPNSNPTAAIVMVAEKASDMIMKTWKGM</sequence>
<feature type="binding site" evidence="2">
    <location>
        <position position="303"/>
    </location>
    <ligand>
        <name>FAD</name>
        <dbReference type="ChEBI" id="CHEBI:57692"/>
    </ligand>
</feature>
<dbReference type="GO" id="GO:0016614">
    <property type="term" value="F:oxidoreductase activity, acting on CH-OH group of donors"/>
    <property type="evidence" value="ECO:0007669"/>
    <property type="project" value="InterPro"/>
</dbReference>
<keyword evidence="6" id="KW-1185">Reference proteome</keyword>
<evidence type="ECO:0000259" key="4">
    <source>
        <dbReference type="Pfam" id="PF05199"/>
    </source>
</evidence>
<organism evidence="5 6">
    <name type="scientific">Aphidius gifuensis</name>
    <name type="common">Parasitoid wasp</name>
    <dbReference type="NCBI Taxonomy" id="684658"/>
    <lineage>
        <taxon>Eukaryota</taxon>
        <taxon>Metazoa</taxon>
        <taxon>Ecdysozoa</taxon>
        <taxon>Arthropoda</taxon>
        <taxon>Hexapoda</taxon>
        <taxon>Insecta</taxon>
        <taxon>Pterygota</taxon>
        <taxon>Neoptera</taxon>
        <taxon>Endopterygota</taxon>
        <taxon>Hymenoptera</taxon>
        <taxon>Apocrita</taxon>
        <taxon>Ichneumonoidea</taxon>
        <taxon>Braconidae</taxon>
        <taxon>Aphidiinae</taxon>
        <taxon>Aphidius</taxon>
    </lineage>
</organism>
<dbReference type="InterPro" id="IPR000172">
    <property type="entry name" value="GMC_OxRdtase_N"/>
</dbReference>
<dbReference type="Pfam" id="PF00732">
    <property type="entry name" value="GMC_oxred_N"/>
    <property type="match status" value="1"/>
</dbReference>
<dbReference type="PANTHER" id="PTHR11552">
    <property type="entry name" value="GLUCOSE-METHANOL-CHOLINE GMC OXIDOREDUCTASE"/>
    <property type="match status" value="1"/>
</dbReference>
<dbReference type="InterPro" id="IPR007867">
    <property type="entry name" value="GMC_OxRtase_C"/>
</dbReference>
<dbReference type="OrthoDB" id="269227at2759"/>
<dbReference type="GO" id="GO:0050660">
    <property type="term" value="F:flavin adenine dinucleotide binding"/>
    <property type="evidence" value="ECO:0007669"/>
    <property type="project" value="InterPro"/>
</dbReference>
<dbReference type="Pfam" id="PF05199">
    <property type="entry name" value="GMC_oxred_C"/>
    <property type="match status" value="1"/>
</dbReference>
<dbReference type="EMBL" id="JACMRX010000003">
    <property type="protein sequence ID" value="KAF7993306.1"/>
    <property type="molecule type" value="Genomic_DNA"/>
</dbReference>
<feature type="binding site" evidence="2">
    <location>
        <position position="167"/>
    </location>
    <ligand>
        <name>FAD</name>
        <dbReference type="ChEBI" id="CHEBI:57692"/>
    </ligand>
</feature>